<dbReference type="InterPro" id="IPR042177">
    <property type="entry name" value="Cell/Rod_1"/>
</dbReference>
<keyword evidence="6" id="KW-0175">Coiled coil</keyword>
<accession>A0A9D1HUM5</accession>
<keyword evidence="7" id="KW-0472">Membrane</keyword>
<dbReference type="Gene3D" id="2.40.10.340">
    <property type="entry name" value="Rod shape-determining protein MreC, domain 1"/>
    <property type="match status" value="1"/>
</dbReference>
<feature type="transmembrane region" description="Helical" evidence="7">
    <location>
        <begin position="12"/>
        <end position="31"/>
    </location>
</feature>
<evidence type="ECO:0000256" key="3">
    <source>
        <dbReference type="ARBA" id="ARBA00022960"/>
    </source>
</evidence>
<dbReference type="InterPro" id="IPR055342">
    <property type="entry name" value="MreC_beta-barrel_core"/>
</dbReference>
<dbReference type="PIRSF" id="PIRSF038471">
    <property type="entry name" value="MreC"/>
    <property type="match status" value="1"/>
</dbReference>
<evidence type="ECO:0000256" key="5">
    <source>
        <dbReference type="PIRNR" id="PIRNR038471"/>
    </source>
</evidence>
<evidence type="ECO:0000256" key="6">
    <source>
        <dbReference type="SAM" id="Coils"/>
    </source>
</evidence>
<dbReference type="InterPro" id="IPR042175">
    <property type="entry name" value="Cell/Rod_MreC_2"/>
</dbReference>
<dbReference type="PANTHER" id="PTHR34138">
    <property type="entry name" value="CELL SHAPE-DETERMINING PROTEIN MREC"/>
    <property type="match status" value="1"/>
</dbReference>
<dbReference type="GO" id="GO:0005886">
    <property type="term" value="C:plasma membrane"/>
    <property type="evidence" value="ECO:0007669"/>
    <property type="project" value="TreeGrafter"/>
</dbReference>
<comment type="caution">
    <text evidence="9">The sequence shown here is derived from an EMBL/GenBank/DDBJ whole genome shotgun (WGS) entry which is preliminary data.</text>
</comment>
<reference evidence="9" key="2">
    <citation type="journal article" date="2021" name="PeerJ">
        <title>Extensive microbial diversity within the chicken gut microbiome revealed by metagenomics and culture.</title>
        <authorList>
            <person name="Gilroy R."/>
            <person name="Ravi A."/>
            <person name="Getino M."/>
            <person name="Pursley I."/>
            <person name="Horton D.L."/>
            <person name="Alikhan N.F."/>
            <person name="Baker D."/>
            <person name="Gharbi K."/>
            <person name="Hall N."/>
            <person name="Watson M."/>
            <person name="Adriaenssens E.M."/>
            <person name="Foster-Nyarko E."/>
            <person name="Jarju S."/>
            <person name="Secka A."/>
            <person name="Antonio M."/>
            <person name="Oren A."/>
            <person name="Chaudhuri R.R."/>
            <person name="La Ragione R."/>
            <person name="Hildebrand F."/>
            <person name="Pallen M.J."/>
        </authorList>
    </citation>
    <scope>NUCLEOTIDE SEQUENCE</scope>
    <source>
        <strain evidence="9">CHK197-8231</strain>
    </source>
</reference>
<evidence type="ECO:0000259" key="8">
    <source>
        <dbReference type="Pfam" id="PF04085"/>
    </source>
</evidence>
<dbReference type="NCBIfam" id="TIGR00219">
    <property type="entry name" value="mreC"/>
    <property type="match status" value="1"/>
</dbReference>
<dbReference type="GO" id="GO:0008360">
    <property type="term" value="P:regulation of cell shape"/>
    <property type="evidence" value="ECO:0007669"/>
    <property type="project" value="UniProtKB-KW"/>
</dbReference>
<evidence type="ECO:0000313" key="9">
    <source>
        <dbReference type="EMBL" id="HIU22841.1"/>
    </source>
</evidence>
<keyword evidence="7" id="KW-0812">Transmembrane</keyword>
<evidence type="ECO:0000313" key="10">
    <source>
        <dbReference type="Proteomes" id="UP000824087"/>
    </source>
</evidence>
<protein>
    <recommendedName>
        <fullName evidence="2 5">Cell shape-determining protein MreC</fullName>
    </recommendedName>
    <alternativeName>
        <fullName evidence="4 5">Cell shape protein MreC</fullName>
    </alternativeName>
</protein>
<comment type="similarity">
    <text evidence="1 5">Belongs to the MreC family.</text>
</comment>
<evidence type="ECO:0000256" key="1">
    <source>
        <dbReference type="ARBA" id="ARBA00009369"/>
    </source>
</evidence>
<sequence length="284" mass="31814">MYNQKKMDKKYFILIGAIVAAVLLGLIAHIVTTDRTLTPIEKAVKDTVLLVQKVAYQPIKFVKDKVVEYQEKQDLYEKYKTLQKKVKETDLIQAEKEELEHQLKSMKETLELNNTLVETEYLNATVVNRNLGYWYNTITIDKGSHNGVEKDMPVIVSDGVIGKVTKVSNFNSTVKLLTSEDVNNKISVKIAVGDKYVYGLLSGYKRKGNTFTVEGIADNIEIPAGSVVTTTGMGDNFPSGIMVGKVKRVKTDNFDLAKTVEVTSSVDFDDLNYVTILKRKEASQ</sequence>
<name>A0A9D1HUM5_9BACT</name>
<gene>
    <name evidence="9" type="primary">mreC</name>
    <name evidence="9" type="ORF">IAD49_04600</name>
</gene>
<keyword evidence="3 5" id="KW-0133">Cell shape</keyword>
<evidence type="ECO:0000256" key="2">
    <source>
        <dbReference type="ARBA" id="ARBA00013855"/>
    </source>
</evidence>
<dbReference type="AlphaFoldDB" id="A0A9D1HUM5"/>
<dbReference type="PANTHER" id="PTHR34138:SF1">
    <property type="entry name" value="CELL SHAPE-DETERMINING PROTEIN MREC"/>
    <property type="match status" value="1"/>
</dbReference>
<comment type="function">
    <text evidence="5">Involved in formation and maintenance of cell shape.</text>
</comment>
<dbReference type="Proteomes" id="UP000824087">
    <property type="component" value="Unassembled WGS sequence"/>
</dbReference>
<feature type="domain" description="Rod shape-determining protein MreC beta-barrel core" evidence="8">
    <location>
        <begin position="126"/>
        <end position="278"/>
    </location>
</feature>
<feature type="coiled-coil region" evidence="6">
    <location>
        <begin position="82"/>
        <end position="116"/>
    </location>
</feature>
<reference evidence="9" key="1">
    <citation type="submission" date="2020-10" db="EMBL/GenBank/DDBJ databases">
        <authorList>
            <person name="Gilroy R."/>
        </authorList>
    </citation>
    <scope>NUCLEOTIDE SEQUENCE</scope>
    <source>
        <strain evidence="9">CHK197-8231</strain>
    </source>
</reference>
<evidence type="ECO:0000256" key="4">
    <source>
        <dbReference type="ARBA" id="ARBA00032089"/>
    </source>
</evidence>
<dbReference type="EMBL" id="DVML01000025">
    <property type="protein sequence ID" value="HIU22841.1"/>
    <property type="molecule type" value="Genomic_DNA"/>
</dbReference>
<dbReference type="Pfam" id="PF04085">
    <property type="entry name" value="MreC"/>
    <property type="match status" value="1"/>
</dbReference>
<proteinExistence type="inferred from homology"/>
<dbReference type="Gene3D" id="2.40.10.350">
    <property type="entry name" value="Rod shape-determining protein MreC, domain 2"/>
    <property type="match status" value="1"/>
</dbReference>
<dbReference type="InterPro" id="IPR007221">
    <property type="entry name" value="MreC"/>
</dbReference>
<keyword evidence="7" id="KW-1133">Transmembrane helix</keyword>
<organism evidence="9 10">
    <name type="scientific">Candidatus Fimihabitans intestinipullorum</name>
    <dbReference type="NCBI Taxonomy" id="2840820"/>
    <lineage>
        <taxon>Bacteria</taxon>
        <taxon>Bacillati</taxon>
        <taxon>Mycoplasmatota</taxon>
        <taxon>Mycoplasmatota incertae sedis</taxon>
        <taxon>Candidatus Fimihabitans</taxon>
    </lineage>
</organism>
<evidence type="ECO:0000256" key="7">
    <source>
        <dbReference type="SAM" id="Phobius"/>
    </source>
</evidence>